<evidence type="ECO:0000313" key="2">
    <source>
        <dbReference type="EMBL" id="ATQ79049.1"/>
    </source>
</evidence>
<dbReference type="KEGG" id="mass:CR152_22120"/>
<dbReference type="OrthoDB" id="292792at2"/>
<dbReference type="Proteomes" id="UP000229897">
    <property type="component" value="Chromosome"/>
</dbReference>
<dbReference type="InterPro" id="IPR025295">
    <property type="entry name" value="eCIS_core_dom"/>
</dbReference>
<evidence type="ECO:0000313" key="3">
    <source>
        <dbReference type="Proteomes" id="UP000229897"/>
    </source>
</evidence>
<name>A0A2D2DVN9_9BURK</name>
<dbReference type="Pfam" id="PF13699">
    <property type="entry name" value="eCIS_core"/>
    <property type="match status" value="1"/>
</dbReference>
<evidence type="ECO:0000259" key="1">
    <source>
        <dbReference type="Pfam" id="PF13699"/>
    </source>
</evidence>
<accession>A0A2D2DVN9</accession>
<dbReference type="AlphaFoldDB" id="A0A2D2DVN9"/>
<feature type="domain" description="eCIS core" evidence="1">
    <location>
        <begin position="74"/>
        <end position="139"/>
    </location>
</feature>
<organism evidence="2 3">
    <name type="scientific">Massilia violaceinigra</name>
    <dbReference type="NCBI Taxonomy" id="2045208"/>
    <lineage>
        <taxon>Bacteria</taxon>
        <taxon>Pseudomonadati</taxon>
        <taxon>Pseudomonadota</taxon>
        <taxon>Betaproteobacteria</taxon>
        <taxon>Burkholderiales</taxon>
        <taxon>Oxalobacteraceae</taxon>
        <taxon>Telluria group</taxon>
        <taxon>Massilia</taxon>
    </lineage>
</organism>
<dbReference type="EMBL" id="CP024608">
    <property type="protein sequence ID" value="ATQ79049.1"/>
    <property type="molecule type" value="Genomic_DNA"/>
</dbReference>
<keyword evidence="3" id="KW-1185">Reference proteome</keyword>
<gene>
    <name evidence="2" type="ORF">CR152_22120</name>
</gene>
<proteinExistence type="predicted"/>
<protein>
    <recommendedName>
        <fullName evidence="1">eCIS core domain-containing protein</fullName>
    </recommendedName>
</protein>
<sequence>MADGHVARFANGRAQAVAQTQLQAFVDKRLQACQCKVVGSLIQNSARVRQMQALARMTDRAPVQRQAGANNAGLPDQLKAGMESLSGMSMDHVKVHYNSAQPAQLNAHAFAQGSDIHLAPGQERHLPHEAWHVVQQAQGRVRPTMQMKAGVPVNDDASLESEADVMGARAAACGASPR</sequence>
<reference evidence="2" key="1">
    <citation type="submission" date="2017-10" db="EMBL/GenBank/DDBJ databases">
        <title>Massilia psychrophilum sp. nov., a novel purple-pigmented bacterium isolated from Tianshan glacier, Xinjiang Municipality, China.</title>
        <authorList>
            <person name="Wang H."/>
        </authorList>
    </citation>
    <scope>NUCLEOTIDE SEQUENCE [LARGE SCALE GENOMIC DNA]</scope>
    <source>
        <strain evidence="2">B2</strain>
    </source>
</reference>